<evidence type="ECO:0000313" key="2">
    <source>
        <dbReference type="EMBL" id="KZS20334.1"/>
    </source>
</evidence>
<organism evidence="2 3">
    <name type="scientific">Daphnia magna</name>
    <dbReference type="NCBI Taxonomy" id="35525"/>
    <lineage>
        <taxon>Eukaryota</taxon>
        <taxon>Metazoa</taxon>
        <taxon>Ecdysozoa</taxon>
        <taxon>Arthropoda</taxon>
        <taxon>Crustacea</taxon>
        <taxon>Branchiopoda</taxon>
        <taxon>Diplostraca</taxon>
        <taxon>Cladocera</taxon>
        <taxon>Anomopoda</taxon>
        <taxon>Daphniidae</taxon>
        <taxon>Daphnia</taxon>
    </lineage>
</organism>
<feature type="compositionally biased region" description="Acidic residues" evidence="1">
    <location>
        <begin position="80"/>
        <end position="105"/>
    </location>
</feature>
<accession>A0A162R9P8</accession>
<evidence type="ECO:0000256" key="1">
    <source>
        <dbReference type="SAM" id="MobiDB-lite"/>
    </source>
</evidence>
<comment type="caution">
    <text evidence="2">The sequence shown here is derived from an EMBL/GenBank/DDBJ whole genome shotgun (WGS) entry which is preliminary data.</text>
</comment>
<proteinExistence type="predicted"/>
<protein>
    <submittedName>
        <fullName evidence="2">Uncharacterized protein</fullName>
    </submittedName>
</protein>
<dbReference type="Proteomes" id="UP000076858">
    <property type="component" value="Unassembled WGS sequence"/>
</dbReference>
<feature type="region of interest" description="Disordered" evidence="1">
    <location>
        <begin position="75"/>
        <end position="105"/>
    </location>
</feature>
<dbReference type="AlphaFoldDB" id="A0A162R9P8"/>
<name>A0A162R9P8_9CRUS</name>
<reference evidence="2 3" key="1">
    <citation type="submission" date="2016-03" db="EMBL/GenBank/DDBJ databases">
        <title>EvidentialGene: Evidence-directed Construction of Genes on Genomes.</title>
        <authorList>
            <person name="Gilbert D.G."/>
            <person name="Choi J.-H."/>
            <person name="Mockaitis K."/>
            <person name="Colbourne J."/>
            <person name="Pfrender M."/>
        </authorList>
    </citation>
    <scope>NUCLEOTIDE SEQUENCE [LARGE SCALE GENOMIC DNA]</scope>
    <source>
        <strain evidence="2 3">Xinb3</strain>
        <tissue evidence="2">Complete organism</tissue>
    </source>
</reference>
<gene>
    <name evidence="2" type="ORF">APZ42_013007</name>
</gene>
<keyword evidence="3" id="KW-1185">Reference proteome</keyword>
<evidence type="ECO:0000313" key="3">
    <source>
        <dbReference type="Proteomes" id="UP000076858"/>
    </source>
</evidence>
<sequence>MAVAYLPQNQLLISKLRGNCLCSVWNYASSFKSTMFPPERNGWHLSPDRFGESQFTLKWFDGEMLPKNLLDIQVAGSPLNEEEEEDAETEEMDNESEEEVNEDEE</sequence>
<dbReference type="EMBL" id="LRGB01000215">
    <property type="protein sequence ID" value="KZS20334.1"/>
    <property type="molecule type" value="Genomic_DNA"/>
</dbReference>